<evidence type="ECO:0000256" key="7">
    <source>
        <dbReference type="SAM" id="MobiDB-lite"/>
    </source>
</evidence>
<dbReference type="OrthoDB" id="69641at2759"/>
<evidence type="ECO:0000256" key="2">
    <source>
        <dbReference type="ARBA" id="ARBA00007665"/>
    </source>
</evidence>
<dbReference type="CDD" id="cd23821">
    <property type="entry name" value="RWD_IMPACT"/>
    <property type="match status" value="1"/>
</dbReference>
<dbReference type="SUPFAM" id="SSF54211">
    <property type="entry name" value="Ribosomal protein S5 domain 2-like"/>
    <property type="match status" value="1"/>
</dbReference>
<dbReference type="AlphaFoldDB" id="A0A2R5GTQ5"/>
<keyword evidence="11" id="KW-1185">Reference proteome</keyword>
<keyword evidence="4" id="KW-0678">Repressor</keyword>
<dbReference type="InterPro" id="IPR023582">
    <property type="entry name" value="Impact"/>
</dbReference>
<dbReference type="Gene3D" id="3.10.110.10">
    <property type="entry name" value="Ubiquitin Conjugating Enzyme"/>
    <property type="match status" value="1"/>
</dbReference>
<evidence type="ECO:0000256" key="3">
    <source>
        <dbReference type="ARBA" id="ARBA00022490"/>
    </source>
</evidence>
<evidence type="ECO:0000259" key="9">
    <source>
        <dbReference type="Pfam" id="PF05773"/>
    </source>
</evidence>
<sequence length="266" mass="28789">MERHGGAAAAASVRLQDPAELPEHIVPAVLRVDFPDTYPSVDPPVASLKNWPKRDQVEGLHAEMLALFVPNEMVVFSWVEFLREKLNEIADAEPKPPAHTPQPATDAASTTETFDDAHDADDAASSFLSSPPPPAIAVVSGETFTTQKSSFQAHVAKVTSAADAIRVVNSLKQDRKILRATHNMVAYRIERGDRPGSFVCDNDDDGENAAGSKLAHLLDIVDARNVVVVVSRWYGGIHLGPSRFKIINNVARELLLQEGFITGAGD</sequence>
<dbReference type="InterPro" id="IPR016135">
    <property type="entry name" value="UBQ-conjugating_enzyme/RWD"/>
</dbReference>
<dbReference type="GO" id="GO:0140469">
    <property type="term" value="P:GCN2-mediated signaling"/>
    <property type="evidence" value="ECO:0007669"/>
    <property type="project" value="TreeGrafter"/>
</dbReference>
<feature type="domain" description="RWD" evidence="9">
    <location>
        <begin position="22"/>
        <end position="86"/>
    </location>
</feature>
<gene>
    <name evidence="10" type="ORF">FCC1311_104662</name>
</gene>
<dbReference type="PANTHER" id="PTHR16301">
    <property type="entry name" value="IMPACT-RELATED"/>
    <property type="match status" value="1"/>
</dbReference>
<dbReference type="InParanoid" id="A0A2R5GTQ5"/>
<reference evidence="10 11" key="1">
    <citation type="submission" date="2017-12" db="EMBL/GenBank/DDBJ databases">
        <title>Sequencing, de novo assembly and annotation of complete genome of a new Thraustochytrid species, strain FCC1311.</title>
        <authorList>
            <person name="Sedici K."/>
            <person name="Godart F."/>
            <person name="Aiese Cigliano R."/>
            <person name="Sanseverino W."/>
            <person name="Barakat M."/>
            <person name="Ortet P."/>
            <person name="Marechal E."/>
            <person name="Cagnac O."/>
            <person name="Amato A."/>
        </authorList>
    </citation>
    <scope>NUCLEOTIDE SEQUENCE [LARGE SCALE GENOMIC DNA]</scope>
</reference>
<feature type="domain" description="Impact N-terminal" evidence="8">
    <location>
        <begin position="147"/>
        <end position="255"/>
    </location>
</feature>
<comment type="similarity">
    <text evidence="2">Belongs to the IMPACT family.</text>
</comment>
<dbReference type="EMBL" id="BEYU01000185">
    <property type="protein sequence ID" value="GBG34242.1"/>
    <property type="molecule type" value="Genomic_DNA"/>
</dbReference>
<feature type="region of interest" description="Disordered" evidence="7">
    <location>
        <begin position="92"/>
        <end position="113"/>
    </location>
</feature>
<evidence type="ECO:0000256" key="1">
    <source>
        <dbReference type="ARBA" id="ARBA00004496"/>
    </source>
</evidence>
<dbReference type="Pfam" id="PF05773">
    <property type="entry name" value="RWD"/>
    <property type="match status" value="1"/>
</dbReference>
<keyword evidence="3" id="KW-0963">Cytoplasm</keyword>
<dbReference type="GO" id="GO:0006446">
    <property type="term" value="P:regulation of translational initiation"/>
    <property type="evidence" value="ECO:0007669"/>
    <property type="project" value="TreeGrafter"/>
</dbReference>
<evidence type="ECO:0000256" key="5">
    <source>
        <dbReference type="ARBA" id="ARBA00022845"/>
    </source>
</evidence>
<name>A0A2R5GTQ5_9STRA</name>
<dbReference type="InterPro" id="IPR001498">
    <property type="entry name" value="Impact_N"/>
</dbReference>
<evidence type="ECO:0000313" key="11">
    <source>
        <dbReference type="Proteomes" id="UP000241890"/>
    </source>
</evidence>
<proteinExistence type="inferred from homology"/>
<dbReference type="InterPro" id="IPR020568">
    <property type="entry name" value="Ribosomal_Su5_D2-typ_SF"/>
</dbReference>
<organism evidence="10 11">
    <name type="scientific">Hondaea fermentalgiana</name>
    <dbReference type="NCBI Taxonomy" id="2315210"/>
    <lineage>
        <taxon>Eukaryota</taxon>
        <taxon>Sar</taxon>
        <taxon>Stramenopiles</taxon>
        <taxon>Bigyra</taxon>
        <taxon>Labyrinthulomycetes</taxon>
        <taxon>Thraustochytrida</taxon>
        <taxon>Thraustochytriidae</taxon>
        <taxon>Hondaea</taxon>
    </lineage>
</organism>
<protein>
    <submittedName>
        <fullName evidence="10">Protein IMPACT</fullName>
    </submittedName>
</protein>
<evidence type="ECO:0000256" key="4">
    <source>
        <dbReference type="ARBA" id="ARBA00022491"/>
    </source>
</evidence>
<dbReference type="InterPro" id="IPR036956">
    <property type="entry name" value="Impact_N_sf"/>
</dbReference>
<accession>A0A2R5GTQ5</accession>
<dbReference type="Proteomes" id="UP000241890">
    <property type="component" value="Unassembled WGS sequence"/>
</dbReference>
<evidence type="ECO:0000256" key="6">
    <source>
        <dbReference type="ARBA" id="ARBA00023016"/>
    </source>
</evidence>
<keyword evidence="6" id="KW-0346">Stress response</keyword>
<evidence type="ECO:0000259" key="8">
    <source>
        <dbReference type="Pfam" id="PF01205"/>
    </source>
</evidence>
<keyword evidence="5" id="KW-0810">Translation regulation</keyword>
<comment type="caution">
    <text evidence="10">The sequence shown here is derived from an EMBL/GenBank/DDBJ whole genome shotgun (WGS) entry which is preliminary data.</text>
</comment>
<dbReference type="Gene3D" id="3.30.230.30">
    <property type="entry name" value="Impact, N-terminal domain"/>
    <property type="match status" value="1"/>
</dbReference>
<dbReference type="InterPro" id="IPR006575">
    <property type="entry name" value="RWD_dom"/>
</dbReference>
<evidence type="ECO:0000313" key="10">
    <source>
        <dbReference type="EMBL" id="GBG34242.1"/>
    </source>
</evidence>
<dbReference type="PANTHER" id="PTHR16301:SF25">
    <property type="entry name" value="PROTEIN IMPACT"/>
    <property type="match status" value="1"/>
</dbReference>
<dbReference type="SUPFAM" id="SSF54495">
    <property type="entry name" value="UBC-like"/>
    <property type="match status" value="1"/>
</dbReference>
<comment type="subcellular location">
    <subcellularLocation>
        <location evidence="1">Cytoplasm</location>
    </subcellularLocation>
</comment>
<dbReference type="Pfam" id="PF01205">
    <property type="entry name" value="Impact_N"/>
    <property type="match status" value="1"/>
</dbReference>
<dbReference type="GO" id="GO:0005737">
    <property type="term" value="C:cytoplasm"/>
    <property type="evidence" value="ECO:0007669"/>
    <property type="project" value="UniProtKB-SubCell"/>
</dbReference>